<evidence type="ECO:0000313" key="1">
    <source>
        <dbReference type="EMBL" id="REG99651.1"/>
    </source>
</evidence>
<dbReference type="EMBL" id="QUNI01000004">
    <property type="protein sequence ID" value="REG99651.1"/>
    <property type="molecule type" value="Genomic_DNA"/>
</dbReference>
<evidence type="ECO:0000313" key="2">
    <source>
        <dbReference type="Proteomes" id="UP000257136"/>
    </source>
</evidence>
<dbReference type="AlphaFoldDB" id="A0A3E0ENA2"/>
<proteinExistence type="predicted"/>
<protein>
    <submittedName>
        <fullName evidence="1">Uncharacterized protein</fullName>
    </submittedName>
</protein>
<keyword evidence="2" id="KW-1185">Reference proteome</keyword>
<comment type="caution">
    <text evidence="1">The sequence shown here is derived from an EMBL/GenBank/DDBJ whole genome shotgun (WGS) entry which is preliminary data.</text>
</comment>
<accession>A0A3E0ENA2</accession>
<gene>
    <name evidence="1" type="ORF">C8P67_104281</name>
</gene>
<sequence>MSMKEEHKLILNLIQSYLEKNPSQRFGQALFNLGINEFQETIDPRNPNYNIRDIHGDSDLKIVERIKNRLDLFESQKNKK</sequence>
<name>A0A3E0ENA2_9FLAO</name>
<reference evidence="1 2" key="1">
    <citation type="submission" date="2018-08" db="EMBL/GenBank/DDBJ databases">
        <title>Genomic Encyclopedia of Archaeal and Bacterial Type Strains, Phase II (KMG-II): from individual species to whole genera.</title>
        <authorList>
            <person name="Goeker M."/>
        </authorList>
    </citation>
    <scope>NUCLEOTIDE SEQUENCE [LARGE SCALE GENOMIC DNA]</scope>
    <source>
        <strain evidence="1 2">DSM 100880</strain>
    </source>
</reference>
<dbReference type="Proteomes" id="UP000257136">
    <property type="component" value="Unassembled WGS sequence"/>
</dbReference>
<organism evidence="1 2">
    <name type="scientific">Flavobacterium aquicola</name>
    <dbReference type="NCBI Taxonomy" id="1682742"/>
    <lineage>
        <taxon>Bacteria</taxon>
        <taxon>Pseudomonadati</taxon>
        <taxon>Bacteroidota</taxon>
        <taxon>Flavobacteriia</taxon>
        <taxon>Flavobacteriales</taxon>
        <taxon>Flavobacteriaceae</taxon>
        <taxon>Flavobacterium</taxon>
    </lineage>
</organism>